<dbReference type="EMBL" id="AGNL01041194">
    <property type="protein sequence ID" value="EJK51695.1"/>
    <property type="molecule type" value="Genomic_DNA"/>
</dbReference>
<feature type="region of interest" description="Disordered" evidence="1">
    <location>
        <begin position="1"/>
        <end position="97"/>
    </location>
</feature>
<dbReference type="AlphaFoldDB" id="K0RER9"/>
<evidence type="ECO:0000256" key="1">
    <source>
        <dbReference type="SAM" id="MobiDB-lite"/>
    </source>
</evidence>
<feature type="compositionally biased region" description="Basic and acidic residues" evidence="1">
    <location>
        <begin position="1"/>
        <end position="12"/>
    </location>
</feature>
<gene>
    <name evidence="2" type="ORF">THAOC_29111</name>
</gene>
<feature type="non-terminal residue" evidence="2">
    <location>
        <position position="97"/>
    </location>
</feature>
<feature type="compositionally biased region" description="Polar residues" evidence="1">
    <location>
        <begin position="13"/>
        <end position="29"/>
    </location>
</feature>
<dbReference type="Proteomes" id="UP000266841">
    <property type="component" value="Unassembled WGS sequence"/>
</dbReference>
<reference evidence="2 3" key="1">
    <citation type="journal article" date="2012" name="Genome Biol.">
        <title>Genome and low-iron response of an oceanic diatom adapted to chronic iron limitation.</title>
        <authorList>
            <person name="Lommer M."/>
            <person name="Specht M."/>
            <person name="Roy A.S."/>
            <person name="Kraemer L."/>
            <person name="Andreson R."/>
            <person name="Gutowska M.A."/>
            <person name="Wolf J."/>
            <person name="Bergner S.V."/>
            <person name="Schilhabel M.B."/>
            <person name="Klostermeier U.C."/>
            <person name="Beiko R.G."/>
            <person name="Rosenstiel P."/>
            <person name="Hippler M."/>
            <person name="Laroche J."/>
        </authorList>
    </citation>
    <scope>NUCLEOTIDE SEQUENCE [LARGE SCALE GENOMIC DNA]</scope>
    <source>
        <strain evidence="2 3">CCMP1005</strain>
    </source>
</reference>
<feature type="compositionally biased region" description="Basic and acidic residues" evidence="1">
    <location>
        <begin position="31"/>
        <end position="47"/>
    </location>
</feature>
<name>K0RER9_THAOC</name>
<comment type="caution">
    <text evidence="2">The sequence shown here is derived from an EMBL/GenBank/DDBJ whole genome shotgun (WGS) entry which is preliminary data.</text>
</comment>
<feature type="compositionally biased region" description="Acidic residues" evidence="1">
    <location>
        <begin position="71"/>
        <end position="97"/>
    </location>
</feature>
<sequence length="97" mass="10211">MVDLANGDKGESDTSTEGNTGRNSLNIVRTRNKEYVRKTCPKGKNEVNDNNDVDLFGDGSGDGSEMVGDGSGDESGEDLGDESGDELDDSSTSDDED</sequence>
<protein>
    <submittedName>
        <fullName evidence="2">Uncharacterized protein</fullName>
    </submittedName>
</protein>
<evidence type="ECO:0000313" key="2">
    <source>
        <dbReference type="EMBL" id="EJK51695.1"/>
    </source>
</evidence>
<accession>K0RER9</accession>
<keyword evidence="3" id="KW-1185">Reference proteome</keyword>
<proteinExistence type="predicted"/>
<organism evidence="2 3">
    <name type="scientific">Thalassiosira oceanica</name>
    <name type="common">Marine diatom</name>
    <dbReference type="NCBI Taxonomy" id="159749"/>
    <lineage>
        <taxon>Eukaryota</taxon>
        <taxon>Sar</taxon>
        <taxon>Stramenopiles</taxon>
        <taxon>Ochrophyta</taxon>
        <taxon>Bacillariophyta</taxon>
        <taxon>Coscinodiscophyceae</taxon>
        <taxon>Thalassiosirophycidae</taxon>
        <taxon>Thalassiosirales</taxon>
        <taxon>Thalassiosiraceae</taxon>
        <taxon>Thalassiosira</taxon>
    </lineage>
</organism>
<evidence type="ECO:0000313" key="3">
    <source>
        <dbReference type="Proteomes" id="UP000266841"/>
    </source>
</evidence>